<accession>A0ACB6V9R8</accession>
<dbReference type="EMBL" id="QVQA01000006">
    <property type="protein sequence ID" value="KAF5102293.1"/>
    <property type="molecule type" value="Genomic_DNA"/>
</dbReference>
<evidence type="ECO:0000313" key="2">
    <source>
        <dbReference type="Proteomes" id="UP000744676"/>
    </source>
</evidence>
<gene>
    <name evidence="1" type="ORF">D0Z00_000476</name>
</gene>
<proteinExistence type="predicted"/>
<comment type="caution">
    <text evidence="1">The sequence shown here is derived from an EMBL/GenBank/DDBJ whole genome shotgun (WGS) entry which is preliminary data.</text>
</comment>
<organism evidence="1 2">
    <name type="scientific">Geotrichum galactomycetum</name>
    <dbReference type="NCBI Taxonomy" id="27317"/>
    <lineage>
        <taxon>Eukaryota</taxon>
        <taxon>Fungi</taxon>
        <taxon>Dikarya</taxon>
        <taxon>Ascomycota</taxon>
        <taxon>Saccharomycotina</taxon>
        <taxon>Dipodascomycetes</taxon>
        <taxon>Dipodascales</taxon>
        <taxon>Dipodascaceae</taxon>
        <taxon>Geotrichum</taxon>
    </lineage>
</organism>
<protein>
    <submittedName>
        <fullName evidence="1">Uncharacterized protein</fullName>
    </submittedName>
</protein>
<name>A0ACB6V9R8_9ASCO</name>
<dbReference type="Proteomes" id="UP000744676">
    <property type="component" value="Unassembled WGS sequence"/>
</dbReference>
<sequence>MRSHGSSLDHGAHTNVYIAANFDGEMHQPRLSTGAQSYDWGKLGQSSAVAQYAAASNPDFSVSEDKPYAELWMGTHPSVPSKNAASGETLRDLVTAHPELLGPAVSGAFGAGELPFLFKVLSIRKALSIQAHPDKALGAQLHAADPKNYPDDNHKPEMAIAVTAFEGFCGFRPLEQISALLESVPEFKEIIGGDVEAKAFETAVAGQEHAAEGTPEDNANRKALQALFSKLMNASTDRVEDAARRLVERAAAEPETFAAGFAYFDELAEDNNVRRGTDLAHLITRLNTQFPNDIGLFCGGLLLNYVRLYPGEAMFLRAKDPHAYISGDIIECMAASDNVVRAGFTPKFKDVDNLVAMLTYSYDPVLEQKMKPLGFPRARATSGRAEFVLYDPPIAEFSVLEGKLQPAATAAVEALAGPSILITTEGTGKISTQGSELTLHAGSVVFIAPGAAVDIEASERLVTYRAFVEVSSETKL</sequence>
<reference evidence="1 2" key="1">
    <citation type="journal article" date="2020" name="Front. Microbiol.">
        <title>Phenotypic and Genetic Characterization of the Cheese Ripening Yeast Geotrichum candidum.</title>
        <authorList>
            <person name="Perkins V."/>
            <person name="Vignola S."/>
            <person name="Lessard M.H."/>
            <person name="Plante P.L."/>
            <person name="Corbeil J."/>
            <person name="Dugat-Bony E."/>
            <person name="Frenette M."/>
            <person name="Labrie S."/>
        </authorList>
    </citation>
    <scope>NUCLEOTIDE SEQUENCE [LARGE SCALE GENOMIC DNA]</scope>
    <source>
        <strain evidence="1 2">LMA-1147</strain>
    </source>
</reference>
<keyword evidence="2" id="KW-1185">Reference proteome</keyword>
<evidence type="ECO:0000313" key="1">
    <source>
        <dbReference type="EMBL" id="KAF5102293.1"/>
    </source>
</evidence>